<gene>
    <name evidence="14" type="ORF">HDA30_001594</name>
</gene>
<reference evidence="14 15" key="1">
    <citation type="submission" date="2020-08" db="EMBL/GenBank/DDBJ databases">
        <title>Sequencing the genomes of 1000 actinobacteria strains.</title>
        <authorList>
            <person name="Klenk H.-P."/>
        </authorList>
    </citation>
    <scope>NUCLEOTIDE SEQUENCE [LARGE SCALE GENOMIC DNA]</scope>
    <source>
        <strain evidence="14 15">DSM 23974</strain>
    </source>
</reference>
<feature type="domain" description="Signal transduction histidine kinase subgroup 3 dimerisation and phosphoacceptor" evidence="13">
    <location>
        <begin position="234"/>
        <end position="297"/>
    </location>
</feature>
<evidence type="ECO:0000256" key="7">
    <source>
        <dbReference type="ARBA" id="ARBA00022840"/>
    </source>
</evidence>
<dbReference type="GO" id="GO:0046983">
    <property type="term" value="F:protein dimerization activity"/>
    <property type="evidence" value="ECO:0007669"/>
    <property type="project" value="InterPro"/>
</dbReference>
<feature type="transmembrane region" description="Helical" evidence="11">
    <location>
        <begin position="35"/>
        <end position="54"/>
    </location>
</feature>
<keyword evidence="11" id="KW-1133">Transmembrane helix</keyword>
<evidence type="ECO:0000256" key="5">
    <source>
        <dbReference type="ARBA" id="ARBA00022741"/>
    </source>
</evidence>
<evidence type="ECO:0000313" key="14">
    <source>
        <dbReference type="EMBL" id="MBB4736086.1"/>
    </source>
</evidence>
<keyword evidence="4" id="KW-0808">Transferase</keyword>
<evidence type="ECO:0000256" key="10">
    <source>
        <dbReference type="SAM" id="MobiDB-lite"/>
    </source>
</evidence>
<dbReference type="CDD" id="cd16917">
    <property type="entry name" value="HATPase_UhpB-NarQ-NarX-like"/>
    <property type="match status" value="1"/>
</dbReference>
<dbReference type="Gene3D" id="1.20.5.1930">
    <property type="match status" value="1"/>
</dbReference>
<dbReference type="SUPFAM" id="SSF55874">
    <property type="entry name" value="ATPase domain of HSP90 chaperone/DNA topoisomerase II/histidine kinase"/>
    <property type="match status" value="1"/>
</dbReference>
<evidence type="ECO:0000256" key="6">
    <source>
        <dbReference type="ARBA" id="ARBA00022777"/>
    </source>
</evidence>
<feature type="transmembrane region" description="Helical" evidence="11">
    <location>
        <begin position="109"/>
        <end position="126"/>
    </location>
</feature>
<evidence type="ECO:0000259" key="13">
    <source>
        <dbReference type="Pfam" id="PF07730"/>
    </source>
</evidence>
<comment type="catalytic activity">
    <reaction evidence="1">
        <text>ATP + protein L-histidine = ADP + protein N-phospho-L-histidine.</text>
        <dbReference type="EC" id="2.7.13.3"/>
    </reaction>
</comment>
<accession>A0A7W7GPT2</accession>
<keyword evidence="5" id="KW-0547">Nucleotide-binding</keyword>
<dbReference type="Pfam" id="PF02518">
    <property type="entry name" value="HATPase_c"/>
    <property type="match status" value="1"/>
</dbReference>
<dbReference type="InterPro" id="IPR011712">
    <property type="entry name" value="Sig_transdc_His_kin_sub3_dim/P"/>
</dbReference>
<keyword evidence="3" id="KW-0597">Phosphoprotein</keyword>
<dbReference type="RefSeq" id="WP_158496294.1">
    <property type="nucleotide sequence ID" value="NZ_JACHNA010000001.1"/>
</dbReference>
<organism evidence="14 15">
    <name type="scientific">Micrococcus cohnii</name>
    <dbReference type="NCBI Taxonomy" id="993416"/>
    <lineage>
        <taxon>Bacteria</taxon>
        <taxon>Bacillati</taxon>
        <taxon>Actinomycetota</taxon>
        <taxon>Actinomycetes</taxon>
        <taxon>Micrococcales</taxon>
        <taxon>Micrococcaceae</taxon>
        <taxon>Micrococcus</taxon>
    </lineage>
</organism>
<protein>
    <recommendedName>
        <fullName evidence="2">histidine kinase</fullName>
        <ecNumber evidence="2">2.7.13.3</ecNumber>
    </recommendedName>
</protein>
<dbReference type="Proteomes" id="UP000540191">
    <property type="component" value="Unassembled WGS sequence"/>
</dbReference>
<evidence type="ECO:0000256" key="2">
    <source>
        <dbReference type="ARBA" id="ARBA00012438"/>
    </source>
</evidence>
<dbReference type="InterPro" id="IPR050482">
    <property type="entry name" value="Sensor_HK_TwoCompSys"/>
</dbReference>
<dbReference type="InterPro" id="IPR003594">
    <property type="entry name" value="HATPase_dom"/>
</dbReference>
<keyword evidence="6 14" id="KW-0418">Kinase</keyword>
<evidence type="ECO:0000256" key="1">
    <source>
        <dbReference type="ARBA" id="ARBA00000085"/>
    </source>
</evidence>
<feature type="transmembrane region" description="Helical" evidence="11">
    <location>
        <begin position="156"/>
        <end position="175"/>
    </location>
</feature>
<evidence type="ECO:0000256" key="9">
    <source>
        <dbReference type="SAM" id="Coils"/>
    </source>
</evidence>
<keyword evidence="8" id="KW-0902">Two-component regulatory system</keyword>
<dbReference type="PANTHER" id="PTHR24421">
    <property type="entry name" value="NITRATE/NITRITE SENSOR PROTEIN NARX-RELATED"/>
    <property type="match status" value="1"/>
</dbReference>
<dbReference type="InterPro" id="IPR036890">
    <property type="entry name" value="HATPase_C_sf"/>
</dbReference>
<keyword evidence="9" id="KW-0175">Coiled coil</keyword>
<feature type="region of interest" description="Disordered" evidence="10">
    <location>
        <begin position="390"/>
        <end position="409"/>
    </location>
</feature>
<keyword evidence="7" id="KW-0067">ATP-binding</keyword>
<evidence type="ECO:0000256" key="8">
    <source>
        <dbReference type="ARBA" id="ARBA00023012"/>
    </source>
</evidence>
<dbReference type="Gene3D" id="3.30.565.10">
    <property type="entry name" value="Histidine kinase-like ATPase, C-terminal domain"/>
    <property type="match status" value="1"/>
</dbReference>
<comment type="caution">
    <text evidence="14">The sequence shown here is derived from an EMBL/GenBank/DDBJ whole genome shotgun (WGS) entry which is preliminary data.</text>
</comment>
<dbReference type="EC" id="2.7.13.3" evidence="2"/>
<dbReference type="EMBL" id="JACHNA010000001">
    <property type="protein sequence ID" value="MBB4736086.1"/>
    <property type="molecule type" value="Genomic_DNA"/>
</dbReference>
<proteinExistence type="predicted"/>
<dbReference type="GO" id="GO:0000155">
    <property type="term" value="F:phosphorelay sensor kinase activity"/>
    <property type="evidence" value="ECO:0007669"/>
    <property type="project" value="InterPro"/>
</dbReference>
<dbReference type="AlphaFoldDB" id="A0A7W7GPT2"/>
<evidence type="ECO:0000313" key="15">
    <source>
        <dbReference type="Proteomes" id="UP000540191"/>
    </source>
</evidence>
<feature type="coiled-coil region" evidence="9">
    <location>
        <begin position="206"/>
        <end position="236"/>
    </location>
</feature>
<keyword evidence="11" id="KW-0472">Membrane</keyword>
<dbReference type="Pfam" id="PF07730">
    <property type="entry name" value="HisKA_3"/>
    <property type="match status" value="1"/>
</dbReference>
<feature type="transmembrane region" description="Helical" evidence="11">
    <location>
        <begin position="187"/>
        <end position="206"/>
    </location>
</feature>
<dbReference type="GO" id="GO:0016020">
    <property type="term" value="C:membrane"/>
    <property type="evidence" value="ECO:0007669"/>
    <property type="project" value="InterPro"/>
</dbReference>
<dbReference type="PANTHER" id="PTHR24421:SF10">
    <property type="entry name" value="NITRATE_NITRITE SENSOR PROTEIN NARQ"/>
    <property type="match status" value="1"/>
</dbReference>
<evidence type="ECO:0000256" key="4">
    <source>
        <dbReference type="ARBA" id="ARBA00022679"/>
    </source>
</evidence>
<feature type="domain" description="Histidine kinase/HSP90-like ATPase" evidence="12">
    <location>
        <begin position="347"/>
        <end position="437"/>
    </location>
</feature>
<evidence type="ECO:0000259" key="12">
    <source>
        <dbReference type="Pfam" id="PF02518"/>
    </source>
</evidence>
<sequence length="448" mass="48035">MPSYAAPALSASRLPSEPRLPALLRCEPVSRHMRYLLYGLAVLLIVLEVGGLLLGPTLEQWFMADPAFREEMETAQQEGLTETSPLVGLALTAMAALLTVGFAWQPSVAALLVLIGGGFGLLGLVGDDHTQLNTFAFAGGLVVGSAMVARYSRPLFAYSALGALALLVTAAELLVDGSLADDSSLAGGMTMFAVLGLVLAVPSLLIRRARRQVRVREAALREAQERVEQATEAERQRIATELHDVVAHGLTVISMQAAMLRTTEDPIARSESERTIETAARQSLVDLRRMLTALRGTDRNLDSDEDGAVADLGARLDELEGRLTAAGFQVDRRLDGLAELPRSMELTVLRILQEATTNVLKHAPRCGAVHMHSLHDDSGRLVLEVSSPLAAAPEEPSEPERAPRPRWAGSGAGFGLAGMRERVALFGGTLRAEALGSRWLVRAVLPTR</sequence>
<keyword evidence="15" id="KW-1185">Reference proteome</keyword>
<name>A0A7W7GPT2_9MICC</name>
<dbReference type="GO" id="GO:0005524">
    <property type="term" value="F:ATP binding"/>
    <property type="evidence" value="ECO:0007669"/>
    <property type="project" value="UniProtKB-KW"/>
</dbReference>
<keyword evidence="11" id="KW-0812">Transmembrane</keyword>
<evidence type="ECO:0000256" key="3">
    <source>
        <dbReference type="ARBA" id="ARBA00022553"/>
    </source>
</evidence>
<evidence type="ECO:0000256" key="11">
    <source>
        <dbReference type="SAM" id="Phobius"/>
    </source>
</evidence>